<accession>A0ABU9Y0X6</accession>
<organism evidence="1 2">
    <name type="scientific">Sphingomonas oligophenolica</name>
    <dbReference type="NCBI Taxonomy" id="301154"/>
    <lineage>
        <taxon>Bacteria</taxon>
        <taxon>Pseudomonadati</taxon>
        <taxon>Pseudomonadota</taxon>
        <taxon>Alphaproteobacteria</taxon>
        <taxon>Sphingomonadales</taxon>
        <taxon>Sphingomonadaceae</taxon>
        <taxon>Sphingomonas</taxon>
    </lineage>
</organism>
<name>A0ABU9Y0X6_9SPHN</name>
<comment type="caution">
    <text evidence="1">The sequence shown here is derived from an EMBL/GenBank/DDBJ whole genome shotgun (WGS) entry which is preliminary data.</text>
</comment>
<evidence type="ECO:0000313" key="1">
    <source>
        <dbReference type="EMBL" id="MEN2789460.1"/>
    </source>
</evidence>
<proteinExistence type="predicted"/>
<keyword evidence="2" id="KW-1185">Reference proteome</keyword>
<dbReference type="Proteomes" id="UP001419910">
    <property type="component" value="Unassembled WGS sequence"/>
</dbReference>
<evidence type="ECO:0000313" key="2">
    <source>
        <dbReference type="Proteomes" id="UP001419910"/>
    </source>
</evidence>
<sequence>MMAFGTSEFDRAGHQQRVDEIQAEVRRQAASNSLPKPVPVRVPPLTKSPTLLNTRLAEELDYINRLLESVGDQLVADPVMLQRHAVALQSFDLIGQMIGHISNIISAANPNDAVARVGIEDMRNRLHRAG</sequence>
<reference evidence="1 2" key="1">
    <citation type="submission" date="2024-05" db="EMBL/GenBank/DDBJ databases">
        <authorList>
            <person name="Liu Q."/>
            <person name="Xin Y.-H."/>
        </authorList>
    </citation>
    <scope>NUCLEOTIDE SEQUENCE [LARGE SCALE GENOMIC DNA]</scope>
    <source>
        <strain evidence="1 2">CGMCC 1.10181</strain>
    </source>
</reference>
<protein>
    <submittedName>
        <fullName evidence="1">Uncharacterized protein</fullName>
    </submittedName>
</protein>
<dbReference type="EMBL" id="JBDIME010000004">
    <property type="protein sequence ID" value="MEN2789460.1"/>
    <property type="molecule type" value="Genomic_DNA"/>
</dbReference>
<dbReference type="RefSeq" id="WP_343887240.1">
    <property type="nucleotide sequence ID" value="NZ_BAAAEH010000002.1"/>
</dbReference>
<gene>
    <name evidence="1" type="ORF">ABC974_07485</name>
</gene>